<evidence type="ECO:0000313" key="19">
    <source>
        <dbReference type="Proteomes" id="UP000077857"/>
    </source>
</evidence>
<dbReference type="GO" id="GO:0006281">
    <property type="term" value="P:DNA repair"/>
    <property type="evidence" value="ECO:0007669"/>
    <property type="project" value="UniProtKB-UniRule"/>
</dbReference>
<evidence type="ECO:0000256" key="13">
    <source>
        <dbReference type="ARBA" id="ARBA00034808"/>
    </source>
</evidence>
<evidence type="ECO:0000256" key="9">
    <source>
        <dbReference type="ARBA" id="ARBA00023172"/>
    </source>
</evidence>
<dbReference type="NCBIfam" id="TIGR00643">
    <property type="entry name" value="recG"/>
    <property type="match status" value="1"/>
</dbReference>
<dbReference type="SMART" id="SM00487">
    <property type="entry name" value="DEXDc"/>
    <property type="match status" value="1"/>
</dbReference>
<comment type="catalytic activity">
    <reaction evidence="14 15">
        <text>ATP + H2O = ADP + phosphate + H(+)</text>
        <dbReference type="Rhea" id="RHEA:13065"/>
        <dbReference type="ChEBI" id="CHEBI:15377"/>
        <dbReference type="ChEBI" id="CHEBI:15378"/>
        <dbReference type="ChEBI" id="CHEBI:30616"/>
        <dbReference type="ChEBI" id="CHEBI:43474"/>
        <dbReference type="ChEBI" id="CHEBI:456216"/>
        <dbReference type="EC" id="5.6.2.4"/>
    </reaction>
</comment>
<evidence type="ECO:0000256" key="12">
    <source>
        <dbReference type="ARBA" id="ARBA00034617"/>
    </source>
</evidence>
<dbReference type="Pfam" id="PF00270">
    <property type="entry name" value="DEAD"/>
    <property type="match status" value="1"/>
</dbReference>
<keyword evidence="7 15" id="KW-0067">ATP-binding</keyword>
<dbReference type="PROSITE" id="PS51192">
    <property type="entry name" value="HELICASE_ATP_BIND_1"/>
    <property type="match status" value="1"/>
</dbReference>
<dbReference type="PANTHER" id="PTHR47964">
    <property type="entry name" value="ATP-DEPENDENT DNA HELICASE HOMOLOG RECG, CHLOROPLASTIC"/>
    <property type="match status" value="1"/>
</dbReference>
<keyword evidence="4 15" id="KW-0227">DNA damage</keyword>
<dbReference type="GO" id="GO:0006310">
    <property type="term" value="P:DNA recombination"/>
    <property type="evidence" value="ECO:0007669"/>
    <property type="project" value="UniProtKB-UniRule"/>
</dbReference>
<dbReference type="OrthoDB" id="9804325at2"/>
<dbReference type="NCBIfam" id="NF008168">
    <property type="entry name" value="PRK10917.2-2"/>
    <property type="match status" value="1"/>
</dbReference>
<dbReference type="CDD" id="cd17992">
    <property type="entry name" value="DEXHc_RecG"/>
    <property type="match status" value="1"/>
</dbReference>
<evidence type="ECO:0000256" key="4">
    <source>
        <dbReference type="ARBA" id="ARBA00022763"/>
    </source>
</evidence>
<dbReference type="CDD" id="cd04488">
    <property type="entry name" value="RecG_wedge_OBF"/>
    <property type="match status" value="1"/>
</dbReference>
<dbReference type="GO" id="GO:0003677">
    <property type="term" value="F:DNA binding"/>
    <property type="evidence" value="ECO:0007669"/>
    <property type="project" value="UniProtKB-KW"/>
</dbReference>
<comment type="similarity">
    <text evidence="1 15">Belongs to the helicase family. RecG subfamily.</text>
</comment>
<evidence type="ECO:0000256" key="1">
    <source>
        <dbReference type="ARBA" id="ARBA00007504"/>
    </source>
</evidence>
<dbReference type="InterPro" id="IPR045562">
    <property type="entry name" value="RecG_dom3_C"/>
</dbReference>
<evidence type="ECO:0000256" key="14">
    <source>
        <dbReference type="ARBA" id="ARBA00048988"/>
    </source>
</evidence>
<dbReference type="NCBIfam" id="NF008163">
    <property type="entry name" value="PRK10917.1-1"/>
    <property type="match status" value="1"/>
</dbReference>
<evidence type="ECO:0000256" key="10">
    <source>
        <dbReference type="ARBA" id="ARBA00023204"/>
    </source>
</evidence>
<accession>A0A177N606</accession>
<evidence type="ECO:0000256" key="5">
    <source>
        <dbReference type="ARBA" id="ARBA00022801"/>
    </source>
</evidence>
<dbReference type="GO" id="GO:0005524">
    <property type="term" value="F:ATP binding"/>
    <property type="evidence" value="ECO:0007669"/>
    <property type="project" value="UniProtKB-KW"/>
</dbReference>
<evidence type="ECO:0000256" key="2">
    <source>
        <dbReference type="ARBA" id="ARBA00017846"/>
    </source>
</evidence>
<dbReference type="InterPro" id="IPR011545">
    <property type="entry name" value="DEAD/DEAH_box_helicase_dom"/>
</dbReference>
<keyword evidence="3 15" id="KW-0547">Nucleotide-binding</keyword>
<proteinExistence type="inferred from homology"/>
<gene>
    <name evidence="18" type="ORF">A1507_18405</name>
</gene>
<dbReference type="Pfam" id="PF00271">
    <property type="entry name" value="Helicase_C"/>
    <property type="match status" value="1"/>
</dbReference>
<dbReference type="PROSITE" id="PS51194">
    <property type="entry name" value="HELICASE_CTER"/>
    <property type="match status" value="1"/>
</dbReference>
<evidence type="ECO:0000256" key="6">
    <source>
        <dbReference type="ARBA" id="ARBA00022806"/>
    </source>
</evidence>
<dbReference type="InterPro" id="IPR014001">
    <property type="entry name" value="Helicase_ATP-bd"/>
</dbReference>
<dbReference type="PANTHER" id="PTHR47964:SF1">
    <property type="entry name" value="ATP-DEPENDENT DNA HELICASE HOMOLOG RECG, CHLOROPLASTIC"/>
    <property type="match status" value="1"/>
</dbReference>
<comment type="catalytic activity">
    <reaction evidence="12 15">
        <text>Couples ATP hydrolysis with the unwinding of duplex DNA by translocating in the 3'-5' direction.</text>
        <dbReference type="EC" id="5.6.2.4"/>
    </reaction>
</comment>
<dbReference type="GO" id="GO:0016887">
    <property type="term" value="F:ATP hydrolysis activity"/>
    <property type="evidence" value="ECO:0007669"/>
    <property type="project" value="RHEA"/>
</dbReference>
<dbReference type="Gene3D" id="3.40.50.300">
    <property type="entry name" value="P-loop containing nucleotide triphosphate hydrolases"/>
    <property type="match status" value="2"/>
</dbReference>
<dbReference type="InterPro" id="IPR033454">
    <property type="entry name" value="RecG_wedge"/>
</dbReference>
<dbReference type="RefSeq" id="WP_064041699.1">
    <property type="nucleotide sequence ID" value="NZ_LUUJ01000105.1"/>
</dbReference>
<dbReference type="Proteomes" id="UP000077857">
    <property type="component" value="Unassembled WGS sequence"/>
</dbReference>
<evidence type="ECO:0000256" key="15">
    <source>
        <dbReference type="RuleBase" id="RU363016"/>
    </source>
</evidence>
<dbReference type="Pfam" id="PF19833">
    <property type="entry name" value="RecG_dom3_C"/>
    <property type="match status" value="1"/>
</dbReference>
<evidence type="ECO:0000259" key="16">
    <source>
        <dbReference type="PROSITE" id="PS51192"/>
    </source>
</evidence>
<name>A0A177N606_9GAMM</name>
<dbReference type="SUPFAM" id="SSF52540">
    <property type="entry name" value="P-loop containing nucleoside triphosphate hydrolases"/>
    <property type="match status" value="2"/>
</dbReference>
<evidence type="ECO:0000256" key="8">
    <source>
        <dbReference type="ARBA" id="ARBA00023125"/>
    </source>
</evidence>
<evidence type="ECO:0000313" key="18">
    <source>
        <dbReference type="EMBL" id="OAI12903.1"/>
    </source>
</evidence>
<dbReference type="SMART" id="SM00490">
    <property type="entry name" value="HELICc"/>
    <property type="match status" value="1"/>
</dbReference>
<sequence>MRSEPQHHPDPRLLPVTALSGIGAQSAARLEKLGIRHVQDLLFHLPLRYQDRSRITPLNQLLPGTTALVCGRVEFTDQIQRGRNSVICRIADGSGGKLSLRFFHFSVQQSQQLKPGVQIGCFGEIRYGFAGLEMVHPEYRLVDDPAQLIEHTLTPVYPLTEGVSQSALRKAARQALALCLQSRSAIKDWLPAELLQSRNYPSLQQALQILHTPPPQLSGQILSGTPLPALRRLAFEEFLAHHLALLQGKLAYKQWPAPVLHLDAPTKQAFLAALPFRLTAAQQRVAGEIEADCRQNRPMLRLVQGNVGSGKTVVAALAALAALASGYQTAIMAPTELLAEQHFRNFTHWFADLPTRVLFLSGQLKGKTRQQTLQALADGSAGIAIGTHALFQDSVHFHKLGLIVIDEQHRFGVHQRLALREKGQTGGLRPHQLIMTATPIPRTLAMLQYSDLDISVIDELPPGRKPVATSAISSERRAEVIGRIEHWVAQQRQAYWVCTLIEESEALQCEAAEKTAAALRQALPNVRIGLVHGRMKAADKEAVMQAFKNRECDLLVATTVIEVGVDVPNAGLMVIENPERLGLSQLHQLRGRVGRGNQNSYCLLLYQTPLSQTGKQRLAILKQSNDGFVIAEKDLELRGPGEVMGTRQTGQIQFKIADLERDRELLESIPAAAQTILDRHPEIIQPLIERWIGRSRHYAEV</sequence>
<dbReference type="InterPro" id="IPR001650">
    <property type="entry name" value="Helicase_C-like"/>
</dbReference>
<dbReference type="AlphaFoldDB" id="A0A177N606"/>
<dbReference type="GO" id="GO:0043138">
    <property type="term" value="F:3'-5' DNA helicase activity"/>
    <property type="evidence" value="ECO:0007669"/>
    <property type="project" value="UniProtKB-EC"/>
</dbReference>
<feature type="domain" description="Helicase C-terminal" evidence="17">
    <location>
        <begin position="490"/>
        <end position="636"/>
    </location>
</feature>
<organism evidence="18 19">
    <name type="scientific">Methylomonas koyamae</name>
    <dbReference type="NCBI Taxonomy" id="702114"/>
    <lineage>
        <taxon>Bacteria</taxon>
        <taxon>Pseudomonadati</taxon>
        <taxon>Pseudomonadota</taxon>
        <taxon>Gammaproteobacteria</taxon>
        <taxon>Methylococcales</taxon>
        <taxon>Methylococcaceae</taxon>
        <taxon>Methylomonas</taxon>
    </lineage>
</organism>
<dbReference type="FunFam" id="3.40.50.300:FF:000391">
    <property type="entry name" value="ATP-dependent DNA helicase RecG"/>
    <property type="match status" value="1"/>
</dbReference>
<dbReference type="EC" id="5.6.2.4" evidence="13 15"/>
<keyword evidence="5 15" id="KW-0378">Hydrolase</keyword>
<keyword evidence="11" id="KW-0413">Isomerase</keyword>
<dbReference type="InterPro" id="IPR004609">
    <property type="entry name" value="ATP-dep_DNA_helicase_RecG"/>
</dbReference>
<feature type="domain" description="Helicase ATP-binding" evidence="16">
    <location>
        <begin position="292"/>
        <end position="457"/>
    </location>
</feature>
<dbReference type="SUPFAM" id="SSF50249">
    <property type="entry name" value="Nucleic acid-binding proteins"/>
    <property type="match status" value="1"/>
</dbReference>
<evidence type="ECO:0000256" key="3">
    <source>
        <dbReference type="ARBA" id="ARBA00022741"/>
    </source>
</evidence>
<reference evidence="18 19" key="1">
    <citation type="submission" date="2016-03" db="EMBL/GenBank/DDBJ databases">
        <authorList>
            <person name="Ploux O."/>
        </authorList>
    </citation>
    <scope>NUCLEOTIDE SEQUENCE [LARGE SCALE GENOMIC DNA]</scope>
    <source>
        <strain evidence="18 19">R-45378</strain>
    </source>
</reference>
<dbReference type="EMBL" id="LUUJ01000105">
    <property type="protein sequence ID" value="OAI12903.1"/>
    <property type="molecule type" value="Genomic_DNA"/>
</dbReference>
<keyword evidence="6 15" id="KW-0347">Helicase</keyword>
<evidence type="ECO:0000256" key="11">
    <source>
        <dbReference type="ARBA" id="ARBA00023235"/>
    </source>
</evidence>
<dbReference type="Gene3D" id="2.40.50.140">
    <property type="entry name" value="Nucleic acid-binding proteins"/>
    <property type="match status" value="1"/>
</dbReference>
<protein>
    <recommendedName>
        <fullName evidence="2 15">ATP-dependent DNA helicase RecG</fullName>
        <ecNumber evidence="13 15">5.6.2.4</ecNumber>
    </recommendedName>
</protein>
<comment type="caution">
    <text evidence="18">The sequence shown here is derived from an EMBL/GenBank/DDBJ whole genome shotgun (WGS) entry which is preliminary data.</text>
</comment>
<keyword evidence="8" id="KW-0238">DNA-binding</keyword>
<evidence type="ECO:0000256" key="7">
    <source>
        <dbReference type="ARBA" id="ARBA00022840"/>
    </source>
</evidence>
<dbReference type="InterPro" id="IPR027417">
    <property type="entry name" value="P-loop_NTPase"/>
</dbReference>
<keyword evidence="9 15" id="KW-0233">DNA recombination</keyword>
<dbReference type="Pfam" id="PF17191">
    <property type="entry name" value="RecG_wedge"/>
    <property type="match status" value="1"/>
</dbReference>
<evidence type="ECO:0000259" key="17">
    <source>
        <dbReference type="PROSITE" id="PS51194"/>
    </source>
</evidence>
<keyword evidence="10 15" id="KW-0234">DNA repair</keyword>
<dbReference type="InterPro" id="IPR047112">
    <property type="entry name" value="RecG/Mfd"/>
</dbReference>
<dbReference type="NCBIfam" id="NF008165">
    <property type="entry name" value="PRK10917.1-3"/>
    <property type="match status" value="1"/>
</dbReference>
<comment type="function">
    <text evidence="15">Plays a critical role in recombination and DNA repair. Helps process Holliday junction intermediates to mature products by catalyzing branch migration. Has replication fork regression activity, unwinds stalled or blocked replication forks to make a HJ that can be resolved. Has a DNA unwinding activity characteristic of a DNA helicase with 3'-5' polarity.</text>
</comment>
<dbReference type="InterPro" id="IPR012340">
    <property type="entry name" value="NA-bd_OB-fold"/>
</dbReference>